<reference evidence="2 3" key="1">
    <citation type="submission" date="2006-02" db="EMBL/GenBank/DDBJ databases">
        <authorList>
            <person name="Pinhassi J."/>
            <person name="Pedros-Alio C."/>
            <person name="Ferriera S."/>
            <person name="Johnson J."/>
            <person name="Kravitz S."/>
            <person name="Halpern A."/>
            <person name="Remington K."/>
            <person name="Beeson K."/>
            <person name="Tran B."/>
            <person name="Rogers Y.-H."/>
            <person name="Friedman R."/>
            <person name="Venter J.C."/>
        </authorList>
    </citation>
    <scope>NUCLEOTIDE SEQUENCE [LARGE SCALE GENOMIC DNA]</scope>
    <source>
        <strain evidence="2 3">MED297</strain>
    </source>
</reference>
<dbReference type="RefSeq" id="WP_008048023.1">
    <property type="nucleotide sequence ID" value="NZ_CH724154.1"/>
</dbReference>
<name>A4BIV3_9GAMM</name>
<proteinExistence type="predicted"/>
<dbReference type="Pfam" id="PF12725">
    <property type="entry name" value="DUF3810"/>
    <property type="match status" value="1"/>
</dbReference>
<dbReference type="InterPro" id="IPR024294">
    <property type="entry name" value="DUF3810"/>
</dbReference>
<dbReference type="STRING" id="314283.MED297_04949"/>
<evidence type="ECO:0000313" key="2">
    <source>
        <dbReference type="EMBL" id="EAR07970.1"/>
    </source>
</evidence>
<dbReference type="EMBL" id="AAOE01000028">
    <property type="protein sequence ID" value="EAR07970.1"/>
    <property type="molecule type" value="Genomic_DNA"/>
</dbReference>
<keyword evidence="1" id="KW-0812">Transmembrane</keyword>
<gene>
    <name evidence="2" type="ORF">MED297_04949</name>
</gene>
<keyword evidence="3" id="KW-1185">Reference proteome</keyword>
<dbReference type="Proteomes" id="UP000005953">
    <property type="component" value="Unassembled WGS sequence"/>
</dbReference>
<dbReference type="HOGENOM" id="CLU_806251_0_0_6"/>
<keyword evidence="1" id="KW-1133">Transmembrane helix</keyword>
<evidence type="ECO:0000313" key="3">
    <source>
        <dbReference type="Proteomes" id="UP000005953"/>
    </source>
</evidence>
<dbReference type="AlphaFoldDB" id="A4BIV3"/>
<accession>A4BIV3</accession>
<organism evidence="2 3">
    <name type="scientific">Reinekea blandensis MED297</name>
    <dbReference type="NCBI Taxonomy" id="314283"/>
    <lineage>
        <taxon>Bacteria</taxon>
        <taxon>Pseudomonadati</taxon>
        <taxon>Pseudomonadota</taxon>
        <taxon>Gammaproteobacteria</taxon>
        <taxon>Oceanospirillales</taxon>
        <taxon>Saccharospirillaceae</taxon>
        <taxon>Reinekea</taxon>
    </lineage>
</organism>
<keyword evidence="1" id="KW-0472">Membrane</keyword>
<protein>
    <recommendedName>
        <fullName evidence="4">DUF3810 domain-containing protein</fullName>
    </recommendedName>
</protein>
<feature type="transmembrane region" description="Helical" evidence="1">
    <location>
        <begin position="88"/>
        <end position="108"/>
    </location>
</feature>
<comment type="caution">
    <text evidence="2">The sequence shown here is derived from an EMBL/GenBank/DDBJ whole genome shotgun (WGS) entry which is preliminary data.</text>
</comment>
<sequence length="344" mass="39536">MRWRLILVIAGIALSILLTHWPDSAAAFLEAVYGETLYPLIQSGMRHLPQPRGFALADTLWVAVPLLFLLRMLWLWRANLIRRLPTMVLETLLWGVSLYLLMMITWGMNYHRPTLYSQLQERGFNTRLVDGHWAFALEQTRQTLNQLPDSTDLCALEDLFSPARPSAFLHSAMAAADLTPPPNRNISFSAWSAIYTRLSIGGVYVPFTGEPTVNRNIFPAAKPMVMTHELAHWAGYAHEYDADILAYWSLWQAPDPVWQASAWLLWWTDIRAPESVRSQWPEALRETLVCYQEYLRAQPRWDIQDALWTVYEKNLNNQGVQGGMASYQLGEALALITYQDWLSQ</sequence>
<feature type="transmembrane region" description="Helical" evidence="1">
    <location>
        <begin position="54"/>
        <end position="76"/>
    </location>
</feature>
<evidence type="ECO:0000256" key="1">
    <source>
        <dbReference type="SAM" id="Phobius"/>
    </source>
</evidence>
<evidence type="ECO:0008006" key="4">
    <source>
        <dbReference type="Google" id="ProtNLM"/>
    </source>
</evidence>
<dbReference type="OrthoDB" id="1048788at2"/>